<dbReference type="AlphaFoldDB" id="A0AB34IK36"/>
<evidence type="ECO:0000313" key="1">
    <source>
        <dbReference type="EMBL" id="KAL1499844.1"/>
    </source>
</evidence>
<reference evidence="1 2" key="1">
    <citation type="journal article" date="2024" name="Science">
        <title>Giant polyketide synthase enzymes in the biosynthesis of giant marine polyether toxins.</title>
        <authorList>
            <person name="Fallon T.R."/>
            <person name="Shende V.V."/>
            <person name="Wierzbicki I.H."/>
            <person name="Pendleton A.L."/>
            <person name="Watervoot N.F."/>
            <person name="Auber R.P."/>
            <person name="Gonzalez D.J."/>
            <person name="Wisecaver J.H."/>
            <person name="Moore B.S."/>
        </authorList>
    </citation>
    <scope>NUCLEOTIDE SEQUENCE [LARGE SCALE GENOMIC DNA]</scope>
    <source>
        <strain evidence="1 2">12B1</strain>
    </source>
</reference>
<dbReference type="Proteomes" id="UP001515480">
    <property type="component" value="Unassembled WGS sequence"/>
</dbReference>
<organism evidence="1 2">
    <name type="scientific">Prymnesium parvum</name>
    <name type="common">Toxic golden alga</name>
    <dbReference type="NCBI Taxonomy" id="97485"/>
    <lineage>
        <taxon>Eukaryota</taxon>
        <taxon>Haptista</taxon>
        <taxon>Haptophyta</taxon>
        <taxon>Prymnesiophyceae</taxon>
        <taxon>Prymnesiales</taxon>
        <taxon>Prymnesiaceae</taxon>
        <taxon>Prymnesium</taxon>
    </lineage>
</organism>
<protein>
    <recommendedName>
        <fullName evidence="3">Pectinesterase</fullName>
    </recommendedName>
</protein>
<gene>
    <name evidence="1" type="ORF">AB1Y20_012528</name>
</gene>
<name>A0AB34IK36_PRYPA</name>
<dbReference type="EMBL" id="JBGBPQ010000024">
    <property type="protein sequence ID" value="KAL1499844.1"/>
    <property type="molecule type" value="Genomic_DNA"/>
</dbReference>
<evidence type="ECO:0000313" key="2">
    <source>
        <dbReference type="Proteomes" id="UP001515480"/>
    </source>
</evidence>
<sequence>MQRVFMASGQSYVANCWRMGATQSNPAHYMIGHGKIFVAALHPAVPRGMNNLIFQQCSISDQPNASFGWGWAQAVWKVIESKGVDSGLWRRGKVNIVKLGASKLHARYIGQPSDFPRDFETVVCTRDVHMQPDGAPLYLGSNSLRVVSEWHAHVQRTLGLPALNTTNAYLMKHGTSLHPIQTKLKSICAAGCSSNMRVALWRRSNGNRQLINTEQIAELQAFKDASLLVDMARLRWALERAIAIRCGCRLPEFLCGRRWHTSDGAVPEIATGVLEDPTPWSCTGPKKRCGD</sequence>
<comment type="caution">
    <text evidence="1">The sequence shown here is derived from an EMBL/GenBank/DDBJ whole genome shotgun (WGS) entry which is preliminary data.</text>
</comment>
<proteinExistence type="predicted"/>
<keyword evidence="2" id="KW-1185">Reference proteome</keyword>
<evidence type="ECO:0008006" key="3">
    <source>
        <dbReference type="Google" id="ProtNLM"/>
    </source>
</evidence>
<accession>A0AB34IK36</accession>